<dbReference type="Proteomes" id="UP000593892">
    <property type="component" value="Chromosome"/>
</dbReference>
<dbReference type="RefSeq" id="WP_194449301.1">
    <property type="nucleotide sequence ID" value="NZ_CP063849.1"/>
</dbReference>
<dbReference type="InterPro" id="IPR000120">
    <property type="entry name" value="Amidase"/>
</dbReference>
<comment type="similarity">
    <text evidence="1">Belongs to the amidase family.</text>
</comment>
<feature type="domain" description="Amidase" evidence="2">
    <location>
        <begin position="30"/>
        <end position="129"/>
    </location>
</feature>
<evidence type="ECO:0000256" key="1">
    <source>
        <dbReference type="ARBA" id="ARBA00009199"/>
    </source>
</evidence>
<dbReference type="Gene3D" id="3.90.1300.10">
    <property type="entry name" value="Amidase signature (AS) domain"/>
    <property type="match status" value="1"/>
</dbReference>
<name>A0A7S7NQ41_PALFE</name>
<keyword evidence="4" id="KW-1185">Reference proteome</keyword>
<dbReference type="AlphaFoldDB" id="A0A7S7NQ41"/>
<dbReference type="PANTHER" id="PTHR11895:SF7">
    <property type="entry name" value="GLUTAMYL-TRNA(GLN) AMIDOTRANSFERASE SUBUNIT A, MITOCHONDRIAL"/>
    <property type="match status" value="1"/>
</dbReference>
<dbReference type="SUPFAM" id="SSF75304">
    <property type="entry name" value="Amidase signature (AS) enzymes"/>
    <property type="match status" value="1"/>
</dbReference>
<feature type="domain" description="Amidase" evidence="2">
    <location>
        <begin position="144"/>
        <end position="402"/>
    </location>
</feature>
<gene>
    <name evidence="3" type="ORF">IRI77_33595</name>
</gene>
<dbReference type="EMBL" id="CP063849">
    <property type="protein sequence ID" value="QOY87634.1"/>
    <property type="molecule type" value="Genomic_DNA"/>
</dbReference>
<dbReference type="KEGG" id="pfer:IRI77_33595"/>
<dbReference type="GO" id="GO:0003824">
    <property type="term" value="F:catalytic activity"/>
    <property type="evidence" value="ECO:0007669"/>
    <property type="project" value="InterPro"/>
</dbReference>
<dbReference type="InterPro" id="IPR036928">
    <property type="entry name" value="AS_sf"/>
</dbReference>
<organism evidence="3 4">
    <name type="scientific">Paludibaculum fermentans</name>
    <dbReference type="NCBI Taxonomy" id="1473598"/>
    <lineage>
        <taxon>Bacteria</taxon>
        <taxon>Pseudomonadati</taxon>
        <taxon>Acidobacteriota</taxon>
        <taxon>Terriglobia</taxon>
        <taxon>Bryobacterales</taxon>
        <taxon>Bryobacteraceae</taxon>
        <taxon>Paludibaculum</taxon>
    </lineage>
</organism>
<sequence>MASIPPEVFFATAVELNQRLVRKDFTAVELARAFHDRMETGGRRTLALILKDAAHQQARDVDRELKRGRTRGPLQGVPFCVEDSLSVVGHPTTWGTSIFAGQVFDTNAAIVDRLGKAGAVLAAKAIARELGGAGSLMPGHSCPAAEAVANGFTPYALGVEAGGSLLVPASSQRLTVLKPTYGLVSRFGALPVAWTVDRVGIIARSAEDCGHVLHAVAGGDDRDSGSSGKSFHFALQYEKPVSEMRIGFAPQDFATPPAAPLRAVLDLLKQAGATLVEVRLPDFPFGAAHRTILAAESTAAFADLVASGSVDRLSDRSQAEGLRAGLELPAVQYLTATRVRRQIQSAMLELLAPLDLLIAPLQSALRGEISGDEGASTPGRPPGFSSHIEAADLAGLPVLALPGPRGDNAVQSICLIAKANCENTLLQAAHHAQSQADWHRQRPPA</sequence>
<proteinExistence type="inferred from homology"/>
<dbReference type="Pfam" id="PF01425">
    <property type="entry name" value="Amidase"/>
    <property type="match status" value="2"/>
</dbReference>
<evidence type="ECO:0000313" key="3">
    <source>
        <dbReference type="EMBL" id="QOY87634.1"/>
    </source>
</evidence>
<accession>A0A7S7NQ41</accession>
<dbReference type="InterPro" id="IPR023631">
    <property type="entry name" value="Amidase_dom"/>
</dbReference>
<reference evidence="3 4" key="1">
    <citation type="submission" date="2020-10" db="EMBL/GenBank/DDBJ databases">
        <title>Complete genome sequence of Paludibaculum fermentans P105T, a facultatively anaerobic acidobacterium capable of dissimilatory Fe(III) reduction.</title>
        <authorList>
            <person name="Dedysh S.N."/>
            <person name="Beletsky A.V."/>
            <person name="Kulichevskaya I.S."/>
            <person name="Mardanov A.V."/>
            <person name="Ravin N.V."/>
        </authorList>
    </citation>
    <scope>NUCLEOTIDE SEQUENCE [LARGE SCALE GENOMIC DNA]</scope>
    <source>
        <strain evidence="3 4">P105</strain>
    </source>
</reference>
<evidence type="ECO:0000313" key="4">
    <source>
        <dbReference type="Proteomes" id="UP000593892"/>
    </source>
</evidence>
<evidence type="ECO:0000259" key="2">
    <source>
        <dbReference type="Pfam" id="PF01425"/>
    </source>
</evidence>
<protein>
    <submittedName>
        <fullName evidence="3">Amidase</fullName>
    </submittedName>
</protein>
<dbReference type="PANTHER" id="PTHR11895">
    <property type="entry name" value="TRANSAMIDASE"/>
    <property type="match status" value="1"/>
</dbReference>